<sequence length="121" mass="13781">MPTCENHPFQTKHARNLEMVGFPPHSQRPKFPHASNSRRRAALSSSLSDSIRPSPRQTETRGLCPAREFDASSTRAKRLPKRRFSSAENADFPLHRQGRPGAIWVRELLALFTLHETLVKL</sequence>
<reference evidence="2 3" key="1">
    <citation type="journal article" date="2016" name="Nat. Commun.">
        <title>Local admixture of amplified and diversified secreted pathogenesis determinants shapes mosaic Toxoplasma gondii genomes.</title>
        <authorList>
            <person name="Lorenzi H."/>
            <person name="Khan A."/>
            <person name="Behnke M.S."/>
            <person name="Namasivayam S."/>
            <person name="Swapna L.S."/>
            <person name="Hadjithomas M."/>
            <person name="Karamycheva S."/>
            <person name="Pinney D."/>
            <person name="Brunk B.P."/>
            <person name="Ajioka J.W."/>
            <person name="Ajzenberg D."/>
            <person name="Boothroyd J.C."/>
            <person name="Boyle J.P."/>
            <person name="Darde M.L."/>
            <person name="Diaz-Miranda M.A."/>
            <person name="Dubey J.P."/>
            <person name="Fritz H.M."/>
            <person name="Gennari S.M."/>
            <person name="Gregory B.D."/>
            <person name="Kim K."/>
            <person name="Saeij J.P."/>
            <person name="Su C."/>
            <person name="White M.W."/>
            <person name="Zhu X.Q."/>
            <person name="Howe D.K."/>
            <person name="Rosenthal B.M."/>
            <person name="Grigg M.E."/>
            <person name="Parkinson J."/>
            <person name="Liu L."/>
            <person name="Kissinger J.C."/>
            <person name="Roos D.S."/>
            <person name="Sibley L.D."/>
        </authorList>
    </citation>
    <scope>NUCLEOTIDE SEQUENCE [LARGE SCALE GENOMIC DNA]</scope>
    <source>
        <strain evidence="2 3">ARI</strain>
    </source>
</reference>
<organism evidence="2 3">
    <name type="scientific">Toxoplasma gondii ARI</name>
    <dbReference type="NCBI Taxonomy" id="1074872"/>
    <lineage>
        <taxon>Eukaryota</taxon>
        <taxon>Sar</taxon>
        <taxon>Alveolata</taxon>
        <taxon>Apicomplexa</taxon>
        <taxon>Conoidasida</taxon>
        <taxon>Coccidia</taxon>
        <taxon>Eucoccidiorida</taxon>
        <taxon>Eimeriorina</taxon>
        <taxon>Sarcocystidae</taxon>
        <taxon>Toxoplasma</taxon>
    </lineage>
</organism>
<gene>
    <name evidence="2" type="ORF">TGARI_266368</name>
</gene>
<protein>
    <submittedName>
        <fullName evidence="2">Uncharacterized protein</fullName>
    </submittedName>
</protein>
<feature type="region of interest" description="Disordered" evidence="1">
    <location>
        <begin position="1"/>
        <end position="84"/>
    </location>
</feature>
<dbReference type="VEuPathDB" id="ToxoDB:TGARI_266368"/>
<accession>A0A139Y369</accession>
<feature type="compositionally biased region" description="Basic residues" evidence="1">
    <location>
        <begin position="27"/>
        <end position="41"/>
    </location>
</feature>
<dbReference type="Proteomes" id="UP000074247">
    <property type="component" value="Unassembled WGS sequence"/>
</dbReference>
<proteinExistence type="predicted"/>
<dbReference type="OrthoDB" id="10606728at2759"/>
<evidence type="ECO:0000313" key="3">
    <source>
        <dbReference type="Proteomes" id="UP000074247"/>
    </source>
</evidence>
<dbReference type="EMBL" id="AGQS02004050">
    <property type="protein sequence ID" value="KYF45499.1"/>
    <property type="molecule type" value="Genomic_DNA"/>
</dbReference>
<name>A0A139Y369_TOXGO</name>
<evidence type="ECO:0000313" key="2">
    <source>
        <dbReference type="EMBL" id="KYF45499.1"/>
    </source>
</evidence>
<evidence type="ECO:0000256" key="1">
    <source>
        <dbReference type="SAM" id="MobiDB-lite"/>
    </source>
</evidence>
<feature type="compositionally biased region" description="Basic residues" evidence="1">
    <location>
        <begin position="75"/>
        <end position="84"/>
    </location>
</feature>
<feature type="compositionally biased region" description="Low complexity" evidence="1">
    <location>
        <begin position="42"/>
        <end position="56"/>
    </location>
</feature>
<dbReference type="AlphaFoldDB" id="A0A139Y369"/>
<comment type="caution">
    <text evidence="2">The sequence shown here is derived from an EMBL/GenBank/DDBJ whole genome shotgun (WGS) entry which is preliminary data.</text>
</comment>